<dbReference type="Proteomes" id="UP000266861">
    <property type="component" value="Unassembled WGS sequence"/>
</dbReference>
<reference evidence="1 2" key="1">
    <citation type="submission" date="2018-08" db="EMBL/GenBank/DDBJ databases">
        <title>Genome and evolution of the arbuscular mycorrhizal fungus Diversispora epigaea (formerly Glomus versiforme) and its bacterial endosymbionts.</title>
        <authorList>
            <person name="Sun X."/>
            <person name="Fei Z."/>
            <person name="Harrison M."/>
        </authorList>
    </citation>
    <scope>NUCLEOTIDE SEQUENCE [LARGE SCALE GENOMIC DNA]</scope>
    <source>
        <strain evidence="1 2">IT104</strain>
    </source>
</reference>
<gene>
    <name evidence="1" type="ORF">Glove_287g37</name>
</gene>
<accession>A0A397I121</accession>
<protein>
    <submittedName>
        <fullName evidence="1">Uncharacterized protein</fullName>
    </submittedName>
</protein>
<dbReference type="AlphaFoldDB" id="A0A397I121"/>
<proteinExistence type="predicted"/>
<keyword evidence="2" id="KW-1185">Reference proteome</keyword>
<dbReference type="OrthoDB" id="2412581at2759"/>
<evidence type="ECO:0000313" key="1">
    <source>
        <dbReference type="EMBL" id="RHZ69215.1"/>
    </source>
</evidence>
<evidence type="ECO:0000313" key="2">
    <source>
        <dbReference type="Proteomes" id="UP000266861"/>
    </source>
</evidence>
<name>A0A397I121_9GLOM</name>
<organism evidence="1 2">
    <name type="scientific">Diversispora epigaea</name>
    <dbReference type="NCBI Taxonomy" id="1348612"/>
    <lineage>
        <taxon>Eukaryota</taxon>
        <taxon>Fungi</taxon>
        <taxon>Fungi incertae sedis</taxon>
        <taxon>Mucoromycota</taxon>
        <taxon>Glomeromycotina</taxon>
        <taxon>Glomeromycetes</taxon>
        <taxon>Diversisporales</taxon>
        <taxon>Diversisporaceae</taxon>
        <taxon>Diversispora</taxon>
    </lineage>
</organism>
<dbReference type="EMBL" id="PQFF01000263">
    <property type="protein sequence ID" value="RHZ69215.1"/>
    <property type="molecule type" value="Genomic_DNA"/>
</dbReference>
<comment type="caution">
    <text evidence="1">The sequence shown here is derived from an EMBL/GenBank/DDBJ whole genome shotgun (WGS) entry which is preliminary data.</text>
</comment>
<sequence>MNSKLEAKNLPCIFASFAEGYPESELIKRIVECKTEEKQKWRNASAHAVVERLTEMAKYFPELTSLFDSLEHYSLCERHYNQIVVKTSFINQLKKIGESVLVDSEGSGRKRLKLSSVNNVDVSVQVDLPEKTFVDFGSQVSFLDPAYEILLKRIEELENLNHLDSLLEYSPYKWFAKRNPVVVKFIETLTDNENQHQPEEEKLFKRVVAIDAIYGSRHLKYVSAINLAASAIKYSLARSKMVVDIDNHITSSGCYKTFINWLESLATEQPPLPKGLLFLAFDNEQKGQKNYLDRGYNTVVFHTVTSFVAFNYDQSNNVQDTDPWLHFEPSKKQYEELFDLTSGMENEIHKELTNYLSSILEELRIEKNQEKNMIDELVHCQSQTGYMKKCTVCQTSNIDNKKRVCPTCHNKLPTISEINQQFDEPSYNANIVEKSIDIHPYMFEDTRLVEENEVYTPQLFVPDPIGVNPNSVANIRKVLEYIEEISGIKDGSRKWVVVTCDGVPYHHIQKIKRDFPWLILIPGALHEEMNMLKSFIELNWDIDMKEFAQCQGYRSENQLHFFKNCSDHHKSWDSVCNIYRHAMASELMWPYVISEENPSVEDYLVWAQNQTDPTFRLKYEQIFLYLQAIINFRIGVRFNRPSLRHAARRMFAPIWSARRHPIYRLIEIADEEQMLRLKPKICKLIQERITTSRSKLQNQHQGHDAILEEINKALKSLIPPIPSQRHWEIAARNYTKFLKLRTNLFNTIGYSNKETHGPRIRPNFTAESRRFRVQIRKTQFVNPNANNRIFQNISREWMLSEEMKRFSEIACISRIEFINAKLINKASLGVWHPIPVTSEAADRQKDENSLTKSQILSIINSLTPLLGDLDRLHFRGLSSKSRDQLINILQEVRHILAENNKE</sequence>